<comment type="caution">
    <text evidence="3">The sequence shown here is derived from an EMBL/GenBank/DDBJ whole genome shotgun (WGS) entry which is preliminary data.</text>
</comment>
<evidence type="ECO:0000313" key="4">
    <source>
        <dbReference type="Proteomes" id="UP001595528"/>
    </source>
</evidence>
<sequence>MQVPLEIAFHNLEKSEALEQKVRDRVAKLHRFHDRIVSCRVAIEVPHRSRAHALGYHVRIEVRVPEKELVVSHDPGPQEDHFKPGLAVRDAFDAMERQLEEYGRRRRGVVKSLNRPLQGRVVRLFADHGFIAATDGREIYFHRNSVVGTDFDNLSEEATVELEVMEGESPAGPQASTVKAIPPMRLDPGQMDPGRMEPGSPG</sequence>
<dbReference type="Pfam" id="PF02482">
    <property type="entry name" value="Ribosomal_S30AE"/>
    <property type="match status" value="1"/>
</dbReference>
<dbReference type="SUPFAM" id="SSF69754">
    <property type="entry name" value="Ribosome binding protein Y (YfiA homologue)"/>
    <property type="match status" value="1"/>
</dbReference>
<dbReference type="EMBL" id="JBHRTR010000028">
    <property type="protein sequence ID" value="MFC3228174.1"/>
    <property type="molecule type" value="Genomic_DNA"/>
</dbReference>
<dbReference type="Gene3D" id="3.30.160.100">
    <property type="entry name" value="Ribosome hibernation promotion factor-like"/>
    <property type="match status" value="1"/>
</dbReference>
<dbReference type="RefSeq" id="WP_379901042.1">
    <property type="nucleotide sequence ID" value="NZ_JBHRTR010000028.1"/>
</dbReference>
<reference evidence="4" key="1">
    <citation type="journal article" date="2019" name="Int. J. Syst. Evol. Microbiol.">
        <title>The Global Catalogue of Microorganisms (GCM) 10K type strain sequencing project: providing services to taxonomists for standard genome sequencing and annotation.</title>
        <authorList>
            <consortium name="The Broad Institute Genomics Platform"/>
            <consortium name="The Broad Institute Genome Sequencing Center for Infectious Disease"/>
            <person name="Wu L."/>
            <person name="Ma J."/>
        </authorList>
    </citation>
    <scope>NUCLEOTIDE SEQUENCE [LARGE SCALE GENOMIC DNA]</scope>
    <source>
        <strain evidence="4">KCTC 42964</strain>
    </source>
</reference>
<gene>
    <name evidence="3" type="ORF">ACFOGJ_13090</name>
</gene>
<evidence type="ECO:0000259" key="2">
    <source>
        <dbReference type="PROSITE" id="PS51857"/>
    </source>
</evidence>
<dbReference type="InterPro" id="IPR002059">
    <property type="entry name" value="CSP_DNA-bd"/>
</dbReference>
<protein>
    <submittedName>
        <fullName evidence="3">HPF/RaiA family ribosome-associated protein</fullName>
    </submittedName>
</protein>
<name>A0ABV7L176_9PROT</name>
<dbReference type="InterPro" id="IPR003489">
    <property type="entry name" value="RHF/RaiA"/>
</dbReference>
<accession>A0ABV7L176</accession>
<dbReference type="PROSITE" id="PS51857">
    <property type="entry name" value="CSD_2"/>
    <property type="match status" value="1"/>
</dbReference>
<evidence type="ECO:0000313" key="3">
    <source>
        <dbReference type="EMBL" id="MFC3228174.1"/>
    </source>
</evidence>
<feature type="domain" description="CSD" evidence="2">
    <location>
        <begin position="105"/>
        <end position="180"/>
    </location>
</feature>
<dbReference type="Gene3D" id="2.40.50.140">
    <property type="entry name" value="Nucleic acid-binding proteins"/>
    <property type="match status" value="1"/>
</dbReference>
<feature type="region of interest" description="Disordered" evidence="1">
    <location>
        <begin position="166"/>
        <end position="202"/>
    </location>
</feature>
<evidence type="ECO:0000256" key="1">
    <source>
        <dbReference type="SAM" id="MobiDB-lite"/>
    </source>
</evidence>
<proteinExistence type="predicted"/>
<dbReference type="Pfam" id="PF00313">
    <property type="entry name" value="CSD"/>
    <property type="match status" value="1"/>
</dbReference>
<organism evidence="3 4">
    <name type="scientific">Marinibaculum pumilum</name>
    <dbReference type="NCBI Taxonomy" id="1766165"/>
    <lineage>
        <taxon>Bacteria</taxon>
        <taxon>Pseudomonadati</taxon>
        <taxon>Pseudomonadota</taxon>
        <taxon>Alphaproteobacteria</taxon>
        <taxon>Rhodospirillales</taxon>
        <taxon>Rhodospirillaceae</taxon>
        <taxon>Marinibaculum</taxon>
    </lineage>
</organism>
<keyword evidence="4" id="KW-1185">Reference proteome</keyword>
<dbReference type="Proteomes" id="UP001595528">
    <property type="component" value="Unassembled WGS sequence"/>
</dbReference>
<dbReference type="InterPro" id="IPR036567">
    <property type="entry name" value="RHF-like"/>
</dbReference>
<dbReference type="InterPro" id="IPR012340">
    <property type="entry name" value="NA-bd_OB-fold"/>
</dbReference>
<dbReference type="SUPFAM" id="SSF50249">
    <property type="entry name" value="Nucleic acid-binding proteins"/>
    <property type="match status" value="1"/>
</dbReference>